<dbReference type="PROSITE" id="PS50943">
    <property type="entry name" value="HTH_CROC1"/>
    <property type="match status" value="1"/>
</dbReference>
<evidence type="ECO:0000313" key="3">
    <source>
        <dbReference type="Proteomes" id="UP000279275"/>
    </source>
</evidence>
<dbReference type="CDD" id="cd00093">
    <property type="entry name" value="HTH_XRE"/>
    <property type="match status" value="1"/>
</dbReference>
<dbReference type="Proteomes" id="UP000279275">
    <property type="component" value="Unassembled WGS sequence"/>
</dbReference>
<proteinExistence type="predicted"/>
<name>A0A3M2KZD1_9NOCA</name>
<dbReference type="Pfam" id="PF17765">
    <property type="entry name" value="MLTR_LBD"/>
    <property type="match status" value="1"/>
</dbReference>
<dbReference type="RefSeq" id="WP_122192143.1">
    <property type="nucleotide sequence ID" value="NZ_RFFH01000036.1"/>
</dbReference>
<keyword evidence="3" id="KW-1185">Reference proteome</keyword>
<protein>
    <submittedName>
        <fullName evidence="2">XRE family transcriptional regulator</fullName>
    </submittedName>
</protein>
<dbReference type="GO" id="GO:0003677">
    <property type="term" value="F:DNA binding"/>
    <property type="evidence" value="ECO:0007669"/>
    <property type="project" value="InterPro"/>
</dbReference>
<reference evidence="2 3" key="1">
    <citation type="submission" date="2018-10" db="EMBL/GenBank/DDBJ databases">
        <title>Isolation from cow dung.</title>
        <authorList>
            <person name="Ling L."/>
        </authorList>
    </citation>
    <scope>NUCLEOTIDE SEQUENCE [LARGE SCALE GENOMIC DNA]</scope>
    <source>
        <strain evidence="2 3">NEAU-LL90</strain>
    </source>
</reference>
<evidence type="ECO:0000259" key="1">
    <source>
        <dbReference type="PROSITE" id="PS50943"/>
    </source>
</evidence>
<dbReference type="AlphaFoldDB" id="A0A3M2KZD1"/>
<dbReference type="InterPro" id="IPR041413">
    <property type="entry name" value="MLTR_LBD"/>
</dbReference>
<dbReference type="Gene3D" id="3.30.450.180">
    <property type="match status" value="1"/>
</dbReference>
<gene>
    <name evidence="2" type="ORF">EBN03_33290</name>
</gene>
<dbReference type="OrthoDB" id="3608749at2"/>
<comment type="caution">
    <text evidence="2">The sequence shown here is derived from an EMBL/GenBank/DDBJ whole genome shotgun (WGS) entry which is preliminary data.</text>
</comment>
<dbReference type="Gene3D" id="1.10.260.40">
    <property type="entry name" value="lambda repressor-like DNA-binding domains"/>
    <property type="match status" value="1"/>
</dbReference>
<sequence length="290" mass="32021">MSERRVLGDFLRARRDRIQPAQVGLLVETGRRQTPGLRREEVATMAGLSVDYYIRLEQGRDTNPSMAVLDALAAALRLDEDEHAHLYNLARGVAGRRPRPRAPQTPARPGLVQLLESVRPTPAFVLDQVSNLLAANPEGLRLLSGVGDWEPADRNLIRYVFTHPEARFVFEDWEGMAMDCVAHLRTVQGNDPGSLALAALTTELCAASAEFERLWAHYDVRTKRGARRVFRHAGLGRFALTSEILSTPDGQRFVAFQAAPDSPDSDALTLLGLVGDGVPSCSEHAERERP</sequence>
<dbReference type="SUPFAM" id="SSF47413">
    <property type="entry name" value="lambda repressor-like DNA-binding domains"/>
    <property type="match status" value="1"/>
</dbReference>
<dbReference type="PANTHER" id="PTHR35010">
    <property type="entry name" value="BLL4672 PROTEIN-RELATED"/>
    <property type="match status" value="1"/>
</dbReference>
<dbReference type="InterPro" id="IPR001387">
    <property type="entry name" value="Cro/C1-type_HTH"/>
</dbReference>
<dbReference type="InterPro" id="IPR010982">
    <property type="entry name" value="Lambda_DNA-bd_dom_sf"/>
</dbReference>
<dbReference type="Pfam" id="PF13560">
    <property type="entry name" value="HTH_31"/>
    <property type="match status" value="1"/>
</dbReference>
<feature type="domain" description="HTH cro/C1-type" evidence="1">
    <location>
        <begin position="36"/>
        <end position="83"/>
    </location>
</feature>
<organism evidence="2 3">
    <name type="scientific">Nocardia stercoris</name>
    <dbReference type="NCBI Taxonomy" id="2483361"/>
    <lineage>
        <taxon>Bacteria</taxon>
        <taxon>Bacillati</taxon>
        <taxon>Actinomycetota</taxon>
        <taxon>Actinomycetes</taxon>
        <taxon>Mycobacteriales</taxon>
        <taxon>Nocardiaceae</taxon>
        <taxon>Nocardia</taxon>
    </lineage>
</organism>
<dbReference type="SMART" id="SM00530">
    <property type="entry name" value="HTH_XRE"/>
    <property type="match status" value="1"/>
</dbReference>
<dbReference type="PANTHER" id="PTHR35010:SF2">
    <property type="entry name" value="BLL4672 PROTEIN"/>
    <property type="match status" value="1"/>
</dbReference>
<evidence type="ECO:0000313" key="2">
    <source>
        <dbReference type="EMBL" id="RMI27668.1"/>
    </source>
</evidence>
<dbReference type="EMBL" id="RFFH01000036">
    <property type="protein sequence ID" value="RMI27668.1"/>
    <property type="molecule type" value="Genomic_DNA"/>
</dbReference>
<accession>A0A3M2KZD1</accession>